<evidence type="ECO:0000256" key="2">
    <source>
        <dbReference type="ARBA" id="ARBA00022729"/>
    </source>
</evidence>
<keyword evidence="11" id="KW-0482">Metalloprotease</keyword>
<keyword evidence="2 13" id="KW-0732">Signal</keyword>
<feature type="binding site" evidence="10">
    <location>
        <position position="411"/>
    </location>
    <ligand>
        <name>Zn(2+)</name>
        <dbReference type="ChEBI" id="CHEBI:29105"/>
        <label>2</label>
        <note>catalytic</note>
    </ligand>
</feature>
<sequence length="680" mass="77448">MSTMKFYGLALLFAILLGLQIDPVFGAQVPRAGDFEARFLEAEESQLQKVQSEVNLAEWNYETDINDVSLEKSLTAAADASVVESKLADAARSLLKQEDSQSYLSKAGHEDTEHRRLQKLSQMNAGSPADARVRRRLQEIISEMSAIYSTSTDPKGRVLDPDLNEIMEQSRSEHELRTAWTQWRDAVGPRTRELFQEYIKLSNIGAKDTGFQDKGDVWRSGYDMTGEAFEKMVGDSWDELKELYEDLHCFVRSKLIDFYGEEKAVDSHGRIYAHLLGNMWAQSWDTLYDLLQPFPNRKALSITKTLRRKGYSPKQMIKTAEKFYLSLGFSELPSGFWAESMFTKPKDRSVVCHPSAWDLDGGYDVRLKMCMKVNQEDFMTVHHELGHIYYYMTYRDLPAIFRDGANDGFHEAIGDTINLSSFTDSYLEHLKLAPRNAKVDEQEKYEEGINYLMSVALGKISFLPYGYLIDLWRWDAFSESVPFDDLNERYWQLRNDLQGVAARVPRASSKDFDPVAKFHVAADVPYMRYFLASLYQFQFHDAMCRLSGFNGPLHECSVFDSKAAGSRFREMLSKGSSQPWQQTIAILTGNSTLSAQPMLDYFTPLQAWLKEQNKGSTCGWSTPLAHFSEKAVPAPVKQSRESSVSLFSGIGYGILFVGIVVAFATTKRRKGYRTISKRSQ</sequence>
<protein>
    <recommendedName>
        <fullName evidence="11">Angiotensin-converting enzyme</fullName>
        <ecNumber evidence="11">3.4.-.-</ecNumber>
    </recommendedName>
</protein>
<feature type="disulfide bond" evidence="9">
    <location>
        <begin position="544"/>
        <end position="556"/>
    </location>
</feature>
<evidence type="ECO:0000256" key="1">
    <source>
        <dbReference type="ARBA" id="ARBA00008139"/>
    </source>
</evidence>
<comment type="similarity">
    <text evidence="1 11">Belongs to the peptidase M2 family.</text>
</comment>
<feature type="signal peptide" evidence="13">
    <location>
        <begin position="1"/>
        <end position="26"/>
    </location>
</feature>
<evidence type="ECO:0000256" key="11">
    <source>
        <dbReference type="RuleBase" id="RU361144"/>
    </source>
</evidence>
<keyword evidence="15" id="KW-1185">Reference proteome</keyword>
<comment type="caution">
    <text evidence="14">The sequence shown here is derived from an EMBL/GenBank/DDBJ whole genome shotgun (WGS) entry which is preliminary data.</text>
</comment>
<name>A0AAV8V0Y1_9RHOD</name>
<dbReference type="PANTHER" id="PTHR10514:SF27">
    <property type="entry name" value="ANGIOTENSIN-CONVERTING ENZYME"/>
    <property type="match status" value="1"/>
</dbReference>
<feature type="chain" id="PRO_5043821338" description="Angiotensin-converting enzyme" evidence="13">
    <location>
        <begin position="27"/>
        <end position="680"/>
    </location>
</feature>
<evidence type="ECO:0000256" key="13">
    <source>
        <dbReference type="SAM" id="SignalP"/>
    </source>
</evidence>
<evidence type="ECO:0000256" key="3">
    <source>
        <dbReference type="ARBA" id="ARBA00023157"/>
    </source>
</evidence>
<dbReference type="Pfam" id="PF01401">
    <property type="entry name" value="Peptidase_M2"/>
    <property type="match status" value="1"/>
</dbReference>
<dbReference type="EMBL" id="JAMWBK010000001">
    <property type="protein sequence ID" value="KAJ8908494.1"/>
    <property type="molecule type" value="Genomic_DNA"/>
</dbReference>
<dbReference type="PANTHER" id="PTHR10514">
    <property type="entry name" value="ANGIOTENSIN-CONVERTING ENZYME"/>
    <property type="match status" value="1"/>
</dbReference>
<keyword evidence="8 11" id="KW-0479">Metal-binding</keyword>
<evidence type="ECO:0000256" key="7">
    <source>
        <dbReference type="PIRSR" id="PIRSR601548-2"/>
    </source>
</evidence>
<feature type="binding site" evidence="7">
    <location>
        <position position="222"/>
    </location>
    <ligand>
        <name>chloride</name>
        <dbReference type="ChEBI" id="CHEBI:17996"/>
        <label>1</label>
    </ligand>
</feature>
<feature type="active site" description="Proton donor 2" evidence="6">
    <location>
        <position position="519"/>
    </location>
</feature>
<dbReference type="InterPro" id="IPR001548">
    <property type="entry name" value="Peptidase_M2"/>
</dbReference>
<dbReference type="Gene3D" id="1.10.1370.30">
    <property type="match status" value="1"/>
</dbReference>
<keyword evidence="3 9" id="KW-1015">Disulfide bond</keyword>
<dbReference type="AlphaFoldDB" id="A0AAV8V0Y1"/>
<evidence type="ECO:0000256" key="10">
    <source>
        <dbReference type="PIRSR" id="PIRSR601548-8"/>
    </source>
</evidence>
<dbReference type="GO" id="GO:0016020">
    <property type="term" value="C:membrane"/>
    <property type="evidence" value="ECO:0007669"/>
    <property type="project" value="InterPro"/>
</dbReference>
<feature type="transmembrane region" description="Helical" evidence="12">
    <location>
        <begin position="644"/>
        <end position="664"/>
    </location>
</feature>
<dbReference type="EC" id="3.4.-.-" evidence="11"/>
<dbReference type="SUPFAM" id="SSF55486">
    <property type="entry name" value="Metalloproteases ('zincins'), catalytic domain"/>
    <property type="match status" value="1"/>
</dbReference>
<dbReference type="PROSITE" id="PS52011">
    <property type="entry name" value="PEPTIDASE_M2"/>
    <property type="match status" value="1"/>
</dbReference>
<feature type="binding site" evidence="10">
    <location>
        <position position="383"/>
    </location>
    <ligand>
        <name>Zn(2+)</name>
        <dbReference type="ChEBI" id="CHEBI:29105"/>
        <label>2</label>
        <note>catalytic</note>
    </ligand>
</feature>
<feature type="binding site" evidence="8">
    <location>
        <position position="383"/>
    </location>
    <ligand>
        <name>Zn(2+)</name>
        <dbReference type="ChEBI" id="CHEBI:29105"/>
        <label>1</label>
        <note>catalytic</note>
    </ligand>
</feature>
<organism evidence="14 15">
    <name type="scientific">Rhodosorus marinus</name>
    <dbReference type="NCBI Taxonomy" id="101924"/>
    <lineage>
        <taxon>Eukaryota</taxon>
        <taxon>Rhodophyta</taxon>
        <taxon>Stylonematophyceae</taxon>
        <taxon>Stylonematales</taxon>
        <taxon>Stylonemataceae</taxon>
        <taxon>Rhodosorus</taxon>
    </lineage>
</organism>
<reference evidence="14 15" key="1">
    <citation type="journal article" date="2023" name="Nat. Commun.">
        <title>Origin of minicircular mitochondrial genomes in red algae.</title>
        <authorList>
            <person name="Lee Y."/>
            <person name="Cho C.H."/>
            <person name="Lee Y.M."/>
            <person name="Park S.I."/>
            <person name="Yang J.H."/>
            <person name="West J.A."/>
            <person name="Bhattacharya D."/>
            <person name="Yoon H.S."/>
        </authorList>
    </citation>
    <scope>NUCLEOTIDE SEQUENCE [LARGE SCALE GENOMIC DNA]</scope>
    <source>
        <strain evidence="14 15">CCMP1338</strain>
        <tissue evidence="14">Whole cell</tissue>
    </source>
</reference>
<dbReference type="CDD" id="cd06461">
    <property type="entry name" value="M2_ACE"/>
    <property type="match status" value="1"/>
</dbReference>
<evidence type="ECO:0000256" key="5">
    <source>
        <dbReference type="PIRSR" id="PIRSR601548-1"/>
    </source>
</evidence>
<evidence type="ECO:0000313" key="15">
    <source>
        <dbReference type="Proteomes" id="UP001157974"/>
    </source>
</evidence>
<dbReference type="GO" id="GO:0008241">
    <property type="term" value="F:peptidyl-dipeptidase activity"/>
    <property type="evidence" value="ECO:0007669"/>
    <property type="project" value="InterPro"/>
</dbReference>
<feature type="binding site" evidence="7">
    <location>
        <position position="528"/>
    </location>
    <ligand>
        <name>chloride</name>
        <dbReference type="ChEBI" id="CHEBI:17996"/>
        <label>1</label>
    </ligand>
</feature>
<evidence type="ECO:0000256" key="8">
    <source>
        <dbReference type="PIRSR" id="PIRSR601548-3"/>
    </source>
</evidence>
<dbReference type="GO" id="GO:0008237">
    <property type="term" value="F:metallopeptidase activity"/>
    <property type="evidence" value="ECO:0007669"/>
    <property type="project" value="UniProtKB-KW"/>
</dbReference>
<feature type="disulfide bond" evidence="9">
    <location>
        <begin position="352"/>
        <end position="370"/>
    </location>
</feature>
<dbReference type="Proteomes" id="UP001157974">
    <property type="component" value="Unassembled WGS sequence"/>
</dbReference>
<feature type="binding site" evidence="8">
    <location>
        <position position="387"/>
    </location>
    <ligand>
        <name>Zn(2+)</name>
        <dbReference type="ChEBI" id="CHEBI:29105"/>
        <label>1</label>
        <note>catalytic</note>
    </ligand>
</feature>
<dbReference type="GO" id="GO:0006508">
    <property type="term" value="P:proteolysis"/>
    <property type="evidence" value="ECO:0007669"/>
    <property type="project" value="UniProtKB-KW"/>
</dbReference>
<keyword evidence="4 11" id="KW-0325">Glycoprotein</keyword>
<keyword evidence="11" id="KW-0645">Protease</keyword>
<evidence type="ECO:0000256" key="4">
    <source>
        <dbReference type="ARBA" id="ARBA00023180"/>
    </source>
</evidence>
<evidence type="ECO:0000256" key="6">
    <source>
        <dbReference type="PIRSR" id="PIRSR601548-11"/>
    </source>
</evidence>
<gene>
    <name evidence="14" type="ORF">NDN08_005203</name>
</gene>
<keyword evidence="12" id="KW-1133">Transmembrane helix</keyword>
<evidence type="ECO:0000313" key="14">
    <source>
        <dbReference type="EMBL" id="KAJ8908494.1"/>
    </source>
</evidence>
<keyword evidence="11" id="KW-0121">Carboxypeptidase</keyword>
<keyword evidence="12" id="KW-0472">Membrane</keyword>
<dbReference type="GO" id="GO:0046872">
    <property type="term" value="F:metal ion binding"/>
    <property type="evidence" value="ECO:0007669"/>
    <property type="project" value="UniProtKB-KW"/>
</dbReference>
<keyword evidence="8 11" id="KW-0862">Zinc</keyword>
<feature type="binding site" evidence="8">
    <location>
        <position position="411"/>
    </location>
    <ligand>
        <name>Zn(2+)</name>
        <dbReference type="ChEBI" id="CHEBI:29105"/>
        <label>1</label>
        <note>catalytic</note>
    </ligand>
</feature>
<feature type="binding site" evidence="10">
    <location>
        <position position="387"/>
    </location>
    <ligand>
        <name>Zn(2+)</name>
        <dbReference type="ChEBI" id="CHEBI:29105"/>
        <label>2</label>
        <note>catalytic</note>
    </ligand>
</feature>
<keyword evidence="11" id="KW-0378">Hydrolase</keyword>
<dbReference type="GO" id="GO:0004180">
    <property type="term" value="F:carboxypeptidase activity"/>
    <property type="evidence" value="ECO:0007669"/>
    <property type="project" value="UniProtKB-KW"/>
</dbReference>
<evidence type="ECO:0000256" key="9">
    <source>
        <dbReference type="PIRSR" id="PIRSR601548-4"/>
    </source>
</evidence>
<feature type="active site" description="Proton acceptor 1" evidence="5">
    <location>
        <position position="384"/>
    </location>
</feature>
<keyword evidence="12" id="KW-0812">Transmembrane</keyword>
<proteinExistence type="inferred from homology"/>
<feature type="active site" description="Proton acceptor 2" evidence="6">
    <location>
        <position position="384"/>
    </location>
</feature>
<comment type="cofactor">
    <cofactor evidence="11">
        <name>Zn(2+)</name>
        <dbReference type="ChEBI" id="CHEBI:29105"/>
    </cofactor>
    <text evidence="11">Binds 1 zinc ion per subunit.</text>
</comment>
<dbReference type="PRINTS" id="PR00791">
    <property type="entry name" value="PEPDIPTASEA"/>
</dbReference>
<evidence type="ECO:0000256" key="12">
    <source>
        <dbReference type="SAM" id="Phobius"/>
    </source>
</evidence>
<feature type="active site" description="Proton donor 1" evidence="5">
    <location>
        <position position="519"/>
    </location>
</feature>
<accession>A0AAV8V0Y1</accession>